<sequence length="46" mass="5230">MLHGPQYFADHYRRRGRSQPLSRRNPQISDARTAGRVHARQAVSGA</sequence>
<name>A0ABT4KIC7_9HYPH</name>
<feature type="region of interest" description="Disordered" evidence="1">
    <location>
        <begin position="1"/>
        <end position="46"/>
    </location>
</feature>
<evidence type="ECO:0000256" key="1">
    <source>
        <dbReference type="SAM" id="MobiDB-lite"/>
    </source>
</evidence>
<evidence type="ECO:0000313" key="2">
    <source>
        <dbReference type="EMBL" id="MCZ4091584.1"/>
    </source>
</evidence>
<dbReference type="Proteomes" id="UP001079430">
    <property type="component" value="Unassembled WGS sequence"/>
</dbReference>
<protein>
    <recommendedName>
        <fullName evidence="4">Transposase</fullName>
    </recommendedName>
</protein>
<dbReference type="EMBL" id="JAPVOI010000004">
    <property type="protein sequence ID" value="MCZ4091584.1"/>
    <property type="molecule type" value="Genomic_DNA"/>
</dbReference>
<proteinExistence type="predicted"/>
<keyword evidence="3" id="KW-1185">Reference proteome</keyword>
<evidence type="ECO:0008006" key="4">
    <source>
        <dbReference type="Google" id="ProtNLM"/>
    </source>
</evidence>
<accession>A0ABT4KIC7</accession>
<comment type="caution">
    <text evidence="2">The sequence shown here is derived from an EMBL/GenBank/DDBJ whole genome shotgun (WGS) entry which is preliminary data.</text>
</comment>
<gene>
    <name evidence="2" type="ORF">O3W52_16370</name>
</gene>
<evidence type="ECO:0000313" key="3">
    <source>
        <dbReference type="Proteomes" id="UP001079430"/>
    </source>
</evidence>
<organism evidence="2 3">
    <name type="scientific">Sinorhizobium psoraleae</name>
    <dbReference type="NCBI Taxonomy" id="520838"/>
    <lineage>
        <taxon>Bacteria</taxon>
        <taxon>Pseudomonadati</taxon>
        <taxon>Pseudomonadota</taxon>
        <taxon>Alphaproteobacteria</taxon>
        <taxon>Hyphomicrobiales</taxon>
        <taxon>Rhizobiaceae</taxon>
        <taxon>Sinorhizobium/Ensifer group</taxon>
        <taxon>Sinorhizobium</taxon>
    </lineage>
</organism>
<reference evidence="2" key="1">
    <citation type="submission" date="2022-10" db="EMBL/GenBank/DDBJ databases">
        <title>Whole genome sequencing of three plant growth promoting bacteria isolated from Vachellia tortilis subsp. raddiana in Morocco.</title>
        <authorList>
            <person name="Hnini M."/>
            <person name="Zouagui R."/>
            <person name="Zouagui H."/>
            <person name="Chemao Elfihri M.-W."/>
            <person name="Ibrahimi A."/>
            <person name="Sbabou L."/>
            <person name="Aurag J."/>
        </authorList>
    </citation>
    <scope>NUCLEOTIDE SEQUENCE</scope>
    <source>
        <strain evidence="2">LMR678</strain>
    </source>
</reference>